<dbReference type="AlphaFoldDB" id="A0A2I2FCL5"/>
<gene>
    <name evidence="1" type="ORF">BDW47DRAFT_105283</name>
</gene>
<evidence type="ECO:0000313" key="1">
    <source>
        <dbReference type="EMBL" id="PLB38373.1"/>
    </source>
</evidence>
<dbReference type="Proteomes" id="UP000234585">
    <property type="component" value="Unassembled WGS sequence"/>
</dbReference>
<organism evidence="1 2">
    <name type="scientific">Aspergillus candidus</name>
    <dbReference type="NCBI Taxonomy" id="41067"/>
    <lineage>
        <taxon>Eukaryota</taxon>
        <taxon>Fungi</taxon>
        <taxon>Dikarya</taxon>
        <taxon>Ascomycota</taxon>
        <taxon>Pezizomycotina</taxon>
        <taxon>Eurotiomycetes</taxon>
        <taxon>Eurotiomycetidae</taxon>
        <taxon>Eurotiales</taxon>
        <taxon>Aspergillaceae</taxon>
        <taxon>Aspergillus</taxon>
        <taxon>Aspergillus subgen. Circumdati</taxon>
    </lineage>
</organism>
<sequence length="77" mass="8818">MSTRGKCCHQIQARRPTWRPHSFSTNFKRSFHGRLPWLRPIVQSGLVGTGAGFVRADAARQIQRSRRTRGGCKWSHS</sequence>
<evidence type="ECO:0000313" key="2">
    <source>
        <dbReference type="Proteomes" id="UP000234585"/>
    </source>
</evidence>
<proteinExistence type="predicted"/>
<reference evidence="1 2" key="1">
    <citation type="submission" date="2017-12" db="EMBL/GenBank/DDBJ databases">
        <authorList>
            <consortium name="DOE Joint Genome Institute"/>
            <person name="Haridas S."/>
            <person name="Kjaerbolling I."/>
            <person name="Vesth T.C."/>
            <person name="Frisvad J.C."/>
            <person name="Nybo J.L."/>
            <person name="Theobald S."/>
            <person name="Kuo A."/>
            <person name="Bowyer P."/>
            <person name="Matsuda Y."/>
            <person name="Mondo S."/>
            <person name="Lyhne E.K."/>
            <person name="Kogle M.E."/>
            <person name="Clum A."/>
            <person name="Lipzen A."/>
            <person name="Salamov A."/>
            <person name="Ngan C.Y."/>
            <person name="Daum C."/>
            <person name="Chiniquy J."/>
            <person name="Barry K."/>
            <person name="LaButti K."/>
            <person name="Simmons B.A."/>
            <person name="Magnuson J.K."/>
            <person name="Mortensen U.H."/>
            <person name="Larsen T.O."/>
            <person name="Grigoriev I.V."/>
            <person name="Baker S.E."/>
            <person name="Andersen M.R."/>
            <person name="Nordberg H.P."/>
            <person name="Cantor M.N."/>
            <person name="Hua S.X."/>
        </authorList>
    </citation>
    <scope>NUCLEOTIDE SEQUENCE [LARGE SCALE GENOMIC DNA]</scope>
    <source>
        <strain evidence="1 2">CBS 102.13</strain>
    </source>
</reference>
<dbReference type="RefSeq" id="XP_024672385.1">
    <property type="nucleotide sequence ID" value="XM_024812522.1"/>
</dbReference>
<accession>A0A2I2FCL5</accession>
<protein>
    <submittedName>
        <fullName evidence="1">Uncharacterized protein</fullName>
    </submittedName>
</protein>
<dbReference type="GeneID" id="36519682"/>
<keyword evidence="2" id="KW-1185">Reference proteome</keyword>
<dbReference type="EMBL" id="KZ559136">
    <property type="protein sequence ID" value="PLB38373.1"/>
    <property type="molecule type" value="Genomic_DNA"/>
</dbReference>
<name>A0A2I2FCL5_ASPCN</name>